<organism evidence="2 3">
    <name type="scientific">Candidatus Yanofskybacteria bacterium RIFCSPHIGHO2_01_FULL_41_26</name>
    <dbReference type="NCBI Taxonomy" id="1802661"/>
    <lineage>
        <taxon>Bacteria</taxon>
        <taxon>Candidatus Yanofskyibacteriota</taxon>
    </lineage>
</organism>
<dbReference type="SUPFAM" id="SSF53756">
    <property type="entry name" value="UDP-Glycosyltransferase/glycogen phosphorylase"/>
    <property type="match status" value="1"/>
</dbReference>
<gene>
    <name evidence="2" type="ORF">A2649_01235</name>
</gene>
<feature type="domain" description="Spore protein YkvP/CgeB glycosyl transferase-like" evidence="1">
    <location>
        <begin position="194"/>
        <end position="329"/>
    </location>
</feature>
<proteinExistence type="predicted"/>
<evidence type="ECO:0000259" key="1">
    <source>
        <dbReference type="Pfam" id="PF13524"/>
    </source>
</evidence>
<reference evidence="2 3" key="1">
    <citation type="journal article" date="2016" name="Nat. Commun.">
        <title>Thousands of microbial genomes shed light on interconnected biogeochemical processes in an aquifer system.</title>
        <authorList>
            <person name="Anantharaman K."/>
            <person name="Brown C.T."/>
            <person name="Hug L.A."/>
            <person name="Sharon I."/>
            <person name="Castelle C.J."/>
            <person name="Probst A.J."/>
            <person name="Thomas B.C."/>
            <person name="Singh A."/>
            <person name="Wilkins M.J."/>
            <person name="Karaoz U."/>
            <person name="Brodie E.L."/>
            <person name="Williams K.H."/>
            <person name="Hubbard S.S."/>
            <person name="Banfield J.F."/>
        </authorList>
    </citation>
    <scope>NUCLEOTIDE SEQUENCE [LARGE SCALE GENOMIC DNA]</scope>
</reference>
<sequence length="333" mass="38802">MKLIIVAPHSDYNDQIKRAFIACGVDIFYIEERMAHFLPKFLGKISVLWNIARKTPHLRQFNKKLLENKLILACVNFKPQAVLFIKATSVRPNTLNKIKEMGIKTANWFPENIYRPPYDKWFLSRYAYYDFFLTFDSSITERRTLEFPNKIKYVPFGADPVELGADIIEKDKEKFQCDICFIGAAYPERAEALLALKNYDIKIFGWSGWEKTQLADRYFGPLNAAESVKAYKRAKICLNMNTRPATNGVNVKTFEIVAAGGFQISDWRKDVEDLFIPGKEIVIFRDLNDLQSKVDYYLKHENERQVIAKAGHERLLKDHTLKQRAMKIIHLFK</sequence>
<dbReference type="Proteomes" id="UP000176893">
    <property type="component" value="Unassembled WGS sequence"/>
</dbReference>
<dbReference type="Pfam" id="PF13524">
    <property type="entry name" value="Glyco_trans_1_2"/>
    <property type="match status" value="1"/>
</dbReference>
<evidence type="ECO:0000313" key="2">
    <source>
        <dbReference type="EMBL" id="OGM98970.1"/>
    </source>
</evidence>
<accession>A0A1F8EDS6</accession>
<dbReference type="STRING" id="1802661.A2649_01235"/>
<dbReference type="EMBL" id="MGJB01000006">
    <property type="protein sequence ID" value="OGM98970.1"/>
    <property type="molecule type" value="Genomic_DNA"/>
</dbReference>
<comment type="caution">
    <text evidence="2">The sequence shown here is derived from an EMBL/GenBank/DDBJ whole genome shotgun (WGS) entry which is preliminary data.</text>
</comment>
<name>A0A1F8EDS6_9BACT</name>
<dbReference type="AlphaFoldDB" id="A0A1F8EDS6"/>
<dbReference type="InterPro" id="IPR055259">
    <property type="entry name" value="YkvP/CgeB_Glyco_trans-like"/>
</dbReference>
<protein>
    <recommendedName>
        <fullName evidence="1">Spore protein YkvP/CgeB glycosyl transferase-like domain-containing protein</fullName>
    </recommendedName>
</protein>
<evidence type="ECO:0000313" key="3">
    <source>
        <dbReference type="Proteomes" id="UP000176893"/>
    </source>
</evidence>